<evidence type="ECO:0000313" key="3">
    <source>
        <dbReference type="Proteomes" id="UP000003773"/>
    </source>
</evidence>
<name>A7A5J1_BIFAD</name>
<reference evidence="2 3" key="1">
    <citation type="submission" date="2007-04" db="EMBL/GenBank/DDBJ databases">
        <authorList>
            <person name="Fulton L."/>
            <person name="Clifton S."/>
            <person name="Fulton B."/>
            <person name="Xu J."/>
            <person name="Minx P."/>
            <person name="Pepin K.H."/>
            <person name="Johnson M."/>
            <person name="Thiruvilangam P."/>
            <person name="Bhonagiri V."/>
            <person name="Nash W.E."/>
            <person name="Mardis E.R."/>
            <person name="Wilson R.K."/>
        </authorList>
    </citation>
    <scope>NUCLEOTIDE SEQUENCE [LARGE SCALE GENOMIC DNA]</scope>
    <source>
        <strain evidence="2 3">L2-32</strain>
    </source>
</reference>
<feature type="non-terminal residue" evidence="2">
    <location>
        <position position="71"/>
    </location>
</feature>
<dbReference type="HOGENOM" id="CLU_2745770_0_0_11"/>
<dbReference type="AlphaFoldDB" id="A7A5J1"/>
<comment type="caution">
    <text evidence="2">The sequence shown here is derived from an EMBL/GenBank/DDBJ whole genome shotgun (WGS) entry which is preliminary data.</text>
</comment>
<organism evidence="2 3">
    <name type="scientific">Bifidobacterium adolescentis L2-32</name>
    <dbReference type="NCBI Taxonomy" id="411481"/>
    <lineage>
        <taxon>Bacteria</taxon>
        <taxon>Bacillati</taxon>
        <taxon>Actinomycetota</taxon>
        <taxon>Actinomycetes</taxon>
        <taxon>Bifidobacteriales</taxon>
        <taxon>Bifidobacteriaceae</taxon>
        <taxon>Bifidobacterium</taxon>
    </lineage>
</organism>
<dbReference type="Proteomes" id="UP000003773">
    <property type="component" value="Unassembled WGS sequence"/>
</dbReference>
<gene>
    <name evidence="2" type="ORF">BIFADO_01110</name>
</gene>
<dbReference type="EMBL" id="AAXD02000026">
    <property type="protein sequence ID" value="EDN83128.1"/>
    <property type="molecule type" value="Genomic_DNA"/>
</dbReference>
<protein>
    <submittedName>
        <fullName evidence="2">Uncharacterized protein</fullName>
    </submittedName>
</protein>
<sequence>MKGRFLVPLMLLVPSVSAVAGQCEDNFTKKGNPLSGQEYFTQVQVPGMSAAAGIGQVRNAGIGRNMAVLDE</sequence>
<accession>A7A5J1</accession>
<keyword evidence="1" id="KW-0732">Signal</keyword>
<evidence type="ECO:0000313" key="2">
    <source>
        <dbReference type="EMBL" id="EDN83128.1"/>
    </source>
</evidence>
<reference evidence="2 3" key="2">
    <citation type="submission" date="2007-05" db="EMBL/GenBank/DDBJ databases">
        <title>Draft genome sequence of Bifidobacterium adolescentis (L2-32).</title>
        <authorList>
            <person name="Sudarsanam P."/>
            <person name="Ley R."/>
            <person name="Guruge J."/>
            <person name="Turnbaugh P.J."/>
            <person name="Mahowald M."/>
            <person name="Liep D."/>
            <person name="Gordon J."/>
        </authorList>
    </citation>
    <scope>NUCLEOTIDE SEQUENCE [LARGE SCALE GENOMIC DNA]</scope>
    <source>
        <strain evidence="2 3">L2-32</strain>
    </source>
</reference>
<evidence type="ECO:0000256" key="1">
    <source>
        <dbReference type="SAM" id="SignalP"/>
    </source>
</evidence>
<proteinExistence type="predicted"/>
<feature type="signal peptide" evidence="1">
    <location>
        <begin position="1"/>
        <end position="20"/>
    </location>
</feature>
<feature type="chain" id="PRO_5002705721" evidence="1">
    <location>
        <begin position="21"/>
        <end position="71"/>
    </location>
</feature>